<gene>
    <name evidence="1" type="ORF">SAMN05421855_101408</name>
</gene>
<dbReference type="RefSeq" id="WP_093139830.1">
    <property type="nucleotide sequence ID" value="NZ_BMWO01000001.1"/>
</dbReference>
<evidence type="ECO:0000313" key="1">
    <source>
        <dbReference type="EMBL" id="SDE39360.1"/>
    </source>
</evidence>
<sequence>MTTEKFDVEAYKIRKEKDPSRGGFIILEDSTQIHQFGLTKNSGATEIITPPKPSFYKIRKGYFESTNTLEYTGKELGGMKIGIWQFFDDKGKLHREKDKDKKLDGHDYHEVLKFLEQEEWIDIATGKGRERFL</sequence>
<protein>
    <submittedName>
        <fullName evidence="1">Uncharacterized protein</fullName>
    </submittedName>
</protein>
<keyword evidence="2" id="KW-1185">Reference proteome</keyword>
<dbReference type="AlphaFoldDB" id="A0A1G7CKU1"/>
<evidence type="ECO:0000313" key="2">
    <source>
        <dbReference type="Proteomes" id="UP000199321"/>
    </source>
</evidence>
<proteinExistence type="predicted"/>
<name>A0A1G7CKU1_9FLAO</name>
<accession>A0A1G7CKU1</accession>
<dbReference type="Proteomes" id="UP000199321">
    <property type="component" value="Unassembled WGS sequence"/>
</dbReference>
<dbReference type="EMBL" id="FNBA01000001">
    <property type="protein sequence ID" value="SDE39360.1"/>
    <property type="molecule type" value="Genomic_DNA"/>
</dbReference>
<dbReference type="OrthoDB" id="1148923at2"/>
<organism evidence="1 2">
    <name type="scientific">Ulvibacter litoralis</name>
    <dbReference type="NCBI Taxonomy" id="227084"/>
    <lineage>
        <taxon>Bacteria</taxon>
        <taxon>Pseudomonadati</taxon>
        <taxon>Bacteroidota</taxon>
        <taxon>Flavobacteriia</taxon>
        <taxon>Flavobacteriales</taxon>
        <taxon>Flavobacteriaceae</taxon>
        <taxon>Ulvibacter</taxon>
    </lineage>
</organism>
<reference evidence="1 2" key="1">
    <citation type="submission" date="2016-10" db="EMBL/GenBank/DDBJ databases">
        <authorList>
            <person name="de Groot N.N."/>
        </authorList>
    </citation>
    <scope>NUCLEOTIDE SEQUENCE [LARGE SCALE GENOMIC DNA]</scope>
    <source>
        <strain evidence="1 2">DSM 16195</strain>
    </source>
</reference>